<feature type="domain" description="Radical SAM core" evidence="8">
    <location>
        <begin position="12"/>
        <end position="260"/>
    </location>
</feature>
<evidence type="ECO:0000256" key="5">
    <source>
        <dbReference type="ARBA" id="ARBA00023004"/>
    </source>
</evidence>
<evidence type="ECO:0000256" key="1">
    <source>
        <dbReference type="ARBA" id="ARBA00001966"/>
    </source>
</evidence>
<reference evidence="9 10" key="1">
    <citation type="submission" date="2018-11" db="EMBL/GenBank/DDBJ databases">
        <title>Complete Genome Sequence of Vbrio mediterranei 117-T6: a Potential Pathogen Bacteria Isolated from the Conchocelis of Pyropia.</title>
        <authorList>
            <person name="Liu Q."/>
        </authorList>
    </citation>
    <scope>NUCLEOTIDE SEQUENCE [LARGE SCALE GENOMIC DNA]</scope>
    <source>
        <strain evidence="9 10">117-T6</strain>
    </source>
</reference>
<keyword evidence="5" id="KW-0408">Iron</keyword>
<dbReference type="InterPro" id="IPR047207">
    <property type="entry name" value="SPASM_anSME"/>
</dbReference>
<evidence type="ECO:0000259" key="8">
    <source>
        <dbReference type="PROSITE" id="PS51918"/>
    </source>
</evidence>
<dbReference type="Proteomes" id="UP000279760">
    <property type="component" value="Chromosome 1"/>
</dbReference>
<keyword evidence="2" id="KW-0004">4Fe-4S</keyword>
<dbReference type="SFLD" id="SFLDF00285">
    <property type="entry name" value="anaerobic_Ser-type_sulfatase-m"/>
    <property type="match status" value="1"/>
</dbReference>
<evidence type="ECO:0000256" key="7">
    <source>
        <dbReference type="ARBA" id="ARBA00023601"/>
    </source>
</evidence>
<dbReference type="RefSeq" id="WP_124940972.1">
    <property type="nucleotide sequence ID" value="NZ_CP033577.1"/>
</dbReference>
<dbReference type="AlphaFoldDB" id="A0A3G4VDX5"/>
<dbReference type="EMBL" id="CP033577">
    <property type="protein sequence ID" value="AYV22605.1"/>
    <property type="molecule type" value="Genomic_DNA"/>
</dbReference>
<keyword evidence="6" id="KW-0411">Iron-sulfur</keyword>
<dbReference type="SFLD" id="SFLDG01067">
    <property type="entry name" value="SPASM/twitch_domain_containing"/>
    <property type="match status" value="1"/>
</dbReference>
<protein>
    <submittedName>
        <fullName evidence="9">Anaerobic sulfatase maturase</fullName>
    </submittedName>
</protein>
<proteinExistence type="inferred from homology"/>
<dbReference type="GO" id="GO:0016491">
    <property type="term" value="F:oxidoreductase activity"/>
    <property type="evidence" value="ECO:0007669"/>
    <property type="project" value="InterPro"/>
</dbReference>
<dbReference type="InterPro" id="IPR023867">
    <property type="entry name" value="Sulphatase_maturase_rSAM"/>
</dbReference>
<dbReference type="CDD" id="cd21120">
    <property type="entry name" value="SPASM_anSME"/>
    <property type="match status" value="1"/>
</dbReference>
<dbReference type="Gene3D" id="3.20.20.70">
    <property type="entry name" value="Aldolase class I"/>
    <property type="match status" value="1"/>
</dbReference>
<evidence type="ECO:0000256" key="6">
    <source>
        <dbReference type="ARBA" id="ARBA00023014"/>
    </source>
</evidence>
<evidence type="ECO:0000256" key="2">
    <source>
        <dbReference type="ARBA" id="ARBA00022485"/>
    </source>
</evidence>
<dbReference type="SFLD" id="SFLDG01384">
    <property type="entry name" value="thioether_bond_formation_requi"/>
    <property type="match status" value="1"/>
</dbReference>
<dbReference type="InterPro" id="IPR013785">
    <property type="entry name" value="Aldolase_TIM"/>
</dbReference>
<accession>A0A3G4VDX5</accession>
<name>A0A3G4VDX5_9VIBR</name>
<dbReference type="InterPro" id="IPR007197">
    <property type="entry name" value="rSAM"/>
</dbReference>
<dbReference type="SFLD" id="SFLDG01386">
    <property type="entry name" value="main_SPASM_domain-containing"/>
    <property type="match status" value="1"/>
</dbReference>
<comment type="cofactor">
    <cofactor evidence="1">
        <name>[4Fe-4S] cluster</name>
        <dbReference type="ChEBI" id="CHEBI:49883"/>
    </cofactor>
</comment>
<dbReference type="PANTHER" id="PTHR43273">
    <property type="entry name" value="ANAEROBIC SULFATASE-MATURATING ENZYME HOMOLOG ASLB-RELATED"/>
    <property type="match status" value="1"/>
</dbReference>
<sequence>MSHYHLNVPQYQGQPHAKFQALAKPIGAVCNINCDYCYYLDKQQLLEYPKNRSYKMSDEMLERYIRQYIQGQNTPEIVFSWHGGEPTMLGLSYFERIVELQTKYAKPYVKIVNDIQTNGLLINDKWCQFLAKHAFSVGLSIDGPEQLHNTYRKNRCGQGTFSKVIEAAEHLKRHGIHFATLTCVNNVNGNYPLEVYRFLRDEIQPSQIQFIPVVDRDEEIKWAQCSEAAIIPVSAQTTSWSVAPTQWGDFLTTIFDEWMKQDFGKVHIPYFENFFGIWMGKPSSMCTLSDICGKGIAVEPNGDVYACDHYVHPEHKIGNIEQTPLVAIALSKQQMTFGFAKQRALPKQCLECKVRFACHGECPKNRIIKDKYGNPGLNYLCQGWQQIFHHVDPVITHILELNGIAKTTCKAIG</sequence>
<dbReference type="SFLD" id="SFLDS00029">
    <property type="entry name" value="Radical_SAM"/>
    <property type="match status" value="1"/>
</dbReference>
<comment type="similarity">
    <text evidence="7">Belongs to the radical SAM superfamily. Anaerobic sulfatase-maturating enzyme family.</text>
</comment>
<keyword evidence="3" id="KW-0949">S-adenosyl-L-methionine</keyword>
<evidence type="ECO:0000313" key="9">
    <source>
        <dbReference type="EMBL" id="AYV22605.1"/>
    </source>
</evidence>
<gene>
    <name evidence="9" type="ORF">ECB94_15715</name>
</gene>
<dbReference type="Pfam" id="PF13186">
    <property type="entry name" value="SPASM"/>
    <property type="match status" value="1"/>
</dbReference>
<dbReference type="PANTHER" id="PTHR43273:SF3">
    <property type="entry name" value="ANAEROBIC SULFATASE-MATURATING ENZYME HOMOLOG ASLB-RELATED"/>
    <property type="match status" value="1"/>
</dbReference>
<dbReference type="GO" id="GO:0046872">
    <property type="term" value="F:metal ion binding"/>
    <property type="evidence" value="ECO:0007669"/>
    <property type="project" value="UniProtKB-KW"/>
</dbReference>
<dbReference type="PROSITE" id="PS51918">
    <property type="entry name" value="RADICAL_SAM"/>
    <property type="match status" value="1"/>
</dbReference>
<evidence type="ECO:0000256" key="4">
    <source>
        <dbReference type="ARBA" id="ARBA00022723"/>
    </source>
</evidence>
<dbReference type="InterPro" id="IPR034491">
    <property type="entry name" value="Anaerob_Ser_sulfatase-maturase"/>
</dbReference>
<evidence type="ECO:0000256" key="3">
    <source>
        <dbReference type="ARBA" id="ARBA00022691"/>
    </source>
</evidence>
<dbReference type="SFLD" id="SFLDG01072">
    <property type="entry name" value="dehydrogenase_like"/>
    <property type="match status" value="1"/>
</dbReference>
<dbReference type="NCBIfam" id="TIGR04085">
    <property type="entry name" value="rSAM_more_4Fe4S"/>
    <property type="match status" value="1"/>
</dbReference>
<evidence type="ECO:0000313" key="10">
    <source>
        <dbReference type="Proteomes" id="UP000279760"/>
    </source>
</evidence>
<dbReference type="GO" id="GO:0051539">
    <property type="term" value="F:4 iron, 4 sulfur cluster binding"/>
    <property type="evidence" value="ECO:0007669"/>
    <property type="project" value="UniProtKB-KW"/>
</dbReference>
<dbReference type="SUPFAM" id="SSF102114">
    <property type="entry name" value="Radical SAM enzymes"/>
    <property type="match status" value="1"/>
</dbReference>
<keyword evidence="4" id="KW-0479">Metal-binding</keyword>
<dbReference type="InterPro" id="IPR058240">
    <property type="entry name" value="rSAM_sf"/>
</dbReference>
<dbReference type="Pfam" id="PF04055">
    <property type="entry name" value="Radical_SAM"/>
    <property type="match status" value="1"/>
</dbReference>
<dbReference type="NCBIfam" id="TIGR03942">
    <property type="entry name" value="sulfatase_rSAM"/>
    <property type="match status" value="1"/>
</dbReference>
<dbReference type="CDD" id="cd01335">
    <property type="entry name" value="Radical_SAM"/>
    <property type="match status" value="1"/>
</dbReference>
<organism evidence="9 10">
    <name type="scientific">Vibrio mediterranei</name>
    <dbReference type="NCBI Taxonomy" id="689"/>
    <lineage>
        <taxon>Bacteria</taxon>
        <taxon>Pseudomonadati</taxon>
        <taxon>Pseudomonadota</taxon>
        <taxon>Gammaproteobacteria</taxon>
        <taxon>Vibrionales</taxon>
        <taxon>Vibrionaceae</taxon>
        <taxon>Vibrio</taxon>
    </lineage>
</organism>
<dbReference type="InterPro" id="IPR023885">
    <property type="entry name" value="4Fe4S-binding_SPASM_dom"/>
</dbReference>